<feature type="region of interest" description="Disordered" evidence="1">
    <location>
        <begin position="1"/>
        <end position="47"/>
    </location>
</feature>
<accession>A0AAV1VCN0</accession>
<dbReference type="AlphaFoldDB" id="A0AAV1VCN0"/>
<reference evidence="2" key="1">
    <citation type="submission" date="2024-01" db="EMBL/GenBank/DDBJ databases">
        <authorList>
            <person name="Webb A."/>
        </authorList>
    </citation>
    <scope>NUCLEOTIDE SEQUENCE</scope>
    <source>
        <strain evidence="2">Pm1</strain>
    </source>
</reference>
<organism evidence="2 3">
    <name type="scientific">Peronospora matthiolae</name>
    <dbReference type="NCBI Taxonomy" id="2874970"/>
    <lineage>
        <taxon>Eukaryota</taxon>
        <taxon>Sar</taxon>
        <taxon>Stramenopiles</taxon>
        <taxon>Oomycota</taxon>
        <taxon>Peronosporomycetes</taxon>
        <taxon>Peronosporales</taxon>
        <taxon>Peronosporaceae</taxon>
        <taxon>Peronospora</taxon>
    </lineage>
</organism>
<proteinExistence type="predicted"/>
<evidence type="ECO:0000313" key="3">
    <source>
        <dbReference type="Proteomes" id="UP001162060"/>
    </source>
</evidence>
<protein>
    <submittedName>
        <fullName evidence="2">Uncharacterized protein</fullName>
    </submittedName>
</protein>
<evidence type="ECO:0000313" key="2">
    <source>
        <dbReference type="EMBL" id="CAK7944112.1"/>
    </source>
</evidence>
<dbReference type="Proteomes" id="UP001162060">
    <property type="component" value="Unassembled WGS sequence"/>
</dbReference>
<comment type="caution">
    <text evidence="2">The sequence shown here is derived from an EMBL/GenBank/DDBJ whole genome shotgun (WGS) entry which is preliminary data.</text>
</comment>
<evidence type="ECO:0000256" key="1">
    <source>
        <dbReference type="SAM" id="MobiDB-lite"/>
    </source>
</evidence>
<feature type="compositionally biased region" description="Basic and acidic residues" evidence="1">
    <location>
        <begin position="15"/>
        <end position="47"/>
    </location>
</feature>
<name>A0AAV1VCN0_9STRA</name>
<sequence>MEEMKDKGVCNVQKGSERKREEERKEGRDENENALEEECRKARDLLP</sequence>
<gene>
    <name evidence="2" type="ORF">PM001_LOCUS29262</name>
</gene>
<dbReference type="EMBL" id="CAKLBY020000306">
    <property type="protein sequence ID" value="CAK7944112.1"/>
    <property type="molecule type" value="Genomic_DNA"/>
</dbReference>